<keyword evidence="1" id="KW-0963">Cytoplasm</keyword>
<dbReference type="GO" id="GO:0016779">
    <property type="term" value="F:nucleotidyltransferase activity"/>
    <property type="evidence" value="ECO:0007669"/>
    <property type="project" value="UniProtKB-ARBA"/>
</dbReference>
<evidence type="ECO:0000256" key="6">
    <source>
        <dbReference type="ARBA" id="ARBA00023134"/>
    </source>
</evidence>
<dbReference type="GO" id="GO:0006777">
    <property type="term" value="P:Mo-molybdopterin cofactor biosynthetic process"/>
    <property type="evidence" value="ECO:0007669"/>
    <property type="project" value="UniProtKB-KW"/>
</dbReference>
<evidence type="ECO:0000256" key="2">
    <source>
        <dbReference type="ARBA" id="ARBA00022679"/>
    </source>
</evidence>
<dbReference type="InterPro" id="IPR013482">
    <property type="entry name" value="Molybde_CF_guanTrfase"/>
</dbReference>
<name>A0A6B8VVE0_9CORY</name>
<gene>
    <name evidence="9" type="ORF">COCCU_05675</name>
</gene>
<evidence type="ECO:0000256" key="3">
    <source>
        <dbReference type="ARBA" id="ARBA00022723"/>
    </source>
</evidence>
<evidence type="ECO:0000313" key="10">
    <source>
        <dbReference type="Proteomes" id="UP000424462"/>
    </source>
</evidence>
<keyword evidence="3" id="KW-0479">Metal-binding</keyword>
<evidence type="ECO:0000256" key="7">
    <source>
        <dbReference type="ARBA" id="ARBA00023150"/>
    </source>
</evidence>
<dbReference type="RefSeq" id="WP_156230614.1">
    <property type="nucleotide sequence ID" value="NZ_CP046455.1"/>
</dbReference>
<dbReference type="GO" id="GO:0046872">
    <property type="term" value="F:metal ion binding"/>
    <property type="evidence" value="ECO:0007669"/>
    <property type="project" value="UniProtKB-KW"/>
</dbReference>
<evidence type="ECO:0000256" key="1">
    <source>
        <dbReference type="ARBA" id="ARBA00022490"/>
    </source>
</evidence>
<keyword evidence="10" id="KW-1185">Reference proteome</keyword>
<protein>
    <submittedName>
        <fullName evidence="9">Molybdopterin-guanine dinucleotide biosynthesis protein MobA</fullName>
    </submittedName>
</protein>
<dbReference type="CDD" id="cd02503">
    <property type="entry name" value="MobA"/>
    <property type="match status" value="1"/>
</dbReference>
<dbReference type="SUPFAM" id="SSF53448">
    <property type="entry name" value="Nucleotide-diphospho-sugar transferases"/>
    <property type="match status" value="1"/>
</dbReference>
<evidence type="ECO:0000259" key="8">
    <source>
        <dbReference type="Pfam" id="PF12804"/>
    </source>
</evidence>
<dbReference type="PANTHER" id="PTHR19136">
    <property type="entry name" value="MOLYBDENUM COFACTOR GUANYLYLTRANSFERASE"/>
    <property type="match status" value="1"/>
</dbReference>
<dbReference type="InterPro" id="IPR029044">
    <property type="entry name" value="Nucleotide-diphossugar_trans"/>
</dbReference>
<organism evidence="9 10">
    <name type="scientific">Corynebacterium occultum</name>
    <dbReference type="NCBI Taxonomy" id="2675219"/>
    <lineage>
        <taxon>Bacteria</taxon>
        <taxon>Bacillati</taxon>
        <taxon>Actinomycetota</taxon>
        <taxon>Actinomycetes</taxon>
        <taxon>Mycobacteriales</taxon>
        <taxon>Corynebacteriaceae</taxon>
        <taxon>Corynebacterium</taxon>
    </lineage>
</organism>
<dbReference type="AlphaFoldDB" id="A0A6B8VVE0"/>
<keyword evidence="5" id="KW-0460">Magnesium</keyword>
<dbReference type="Pfam" id="PF12804">
    <property type="entry name" value="NTP_transf_3"/>
    <property type="match status" value="1"/>
</dbReference>
<reference evidence="9 10" key="1">
    <citation type="submission" date="2019-11" db="EMBL/GenBank/DDBJ databases">
        <title>Complete genome sequence of Corynebacterium kalinowskii 1959, a novel Corynebacterium species isolated from soil of a small paddock in Vilsendorf, Germany.</title>
        <authorList>
            <person name="Schaffert L."/>
            <person name="Ruwe M."/>
            <person name="Milse J."/>
            <person name="Hanuschka K."/>
            <person name="Ortseifen V."/>
            <person name="Droste J."/>
            <person name="Brandt D."/>
            <person name="Schlueter L."/>
            <person name="Kutter Y."/>
            <person name="Vinke S."/>
            <person name="Viehoefer P."/>
            <person name="Jacob L."/>
            <person name="Luebke N.-C."/>
            <person name="Schulte-Berndt E."/>
            <person name="Hain C."/>
            <person name="Linder M."/>
            <person name="Schmidt P."/>
            <person name="Wollenschlaeger L."/>
            <person name="Luttermann T."/>
            <person name="Thieme E."/>
            <person name="Hassa J."/>
            <person name="Haak M."/>
            <person name="Wittchen M."/>
            <person name="Mentz A."/>
            <person name="Persicke M."/>
            <person name="Busche T."/>
            <person name="Ruckert C."/>
        </authorList>
    </citation>
    <scope>NUCLEOTIDE SEQUENCE [LARGE SCALE GENOMIC DNA]</scope>
    <source>
        <strain evidence="9 10">2039</strain>
    </source>
</reference>
<dbReference type="GO" id="GO:0005525">
    <property type="term" value="F:GTP binding"/>
    <property type="evidence" value="ECO:0007669"/>
    <property type="project" value="UniProtKB-KW"/>
</dbReference>
<evidence type="ECO:0000313" key="9">
    <source>
        <dbReference type="EMBL" id="QGU07079.1"/>
    </source>
</evidence>
<evidence type="ECO:0000256" key="5">
    <source>
        <dbReference type="ARBA" id="ARBA00022842"/>
    </source>
</evidence>
<keyword evidence="6" id="KW-0342">GTP-binding</keyword>
<evidence type="ECO:0000256" key="4">
    <source>
        <dbReference type="ARBA" id="ARBA00022741"/>
    </source>
</evidence>
<sequence>MNTIPGLDVLILAGGRGSRLGGIDKATVRISGERLIDLLLDEVSLLDALQQVVVVSSRDLTVRPGVKKTAEEPAFSGPVSAIAAGVDELRSEAAERTAILAVDAPESATLIPDLLEGLDDTADADVAVIREAGGHLQPLCAVWNTESLWAALEELGDPADRAARALIDATNTVVEVAGTGEERDFDTLEDLAALEDFELPEA</sequence>
<dbReference type="EMBL" id="CP046455">
    <property type="protein sequence ID" value="QGU07079.1"/>
    <property type="molecule type" value="Genomic_DNA"/>
</dbReference>
<dbReference type="Proteomes" id="UP000424462">
    <property type="component" value="Chromosome"/>
</dbReference>
<dbReference type="InterPro" id="IPR025877">
    <property type="entry name" value="MobA-like_NTP_Trfase"/>
</dbReference>
<accession>A0A6B8VVE0</accession>
<keyword evidence="2" id="KW-0808">Transferase</keyword>
<feature type="domain" description="MobA-like NTP transferase" evidence="8">
    <location>
        <begin position="9"/>
        <end position="170"/>
    </location>
</feature>
<proteinExistence type="predicted"/>
<keyword evidence="7" id="KW-0501">Molybdenum cofactor biosynthesis</keyword>
<keyword evidence="4" id="KW-0547">Nucleotide-binding</keyword>
<dbReference type="PANTHER" id="PTHR19136:SF81">
    <property type="entry name" value="MOLYBDENUM COFACTOR GUANYLYLTRANSFERASE"/>
    <property type="match status" value="1"/>
</dbReference>
<dbReference type="KEGG" id="cok:COCCU_05675"/>
<dbReference type="Gene3D" id="3.90.550.10">
    <property type="entry name" value="Spore Coat Polysaccharide Biosynthesis Protein SpsA, Chain A"/>
    <property type="match status" value="1"/>
</dbReference>